<organism evidence="5 6">
    <name type="scientific">Drosophila suzukii</name>
    <name type="common">Spotted-wing drosophila fruit fly</name>
    <dbReference type="NCBI Taxonomy" id="28584"/>
    <lineage>
        <taxon>Eukaryota</taxon>
        <taxon>Metazoa</taxon>
        <taxon>Ecdysozoa</taxon>
        <taxon>Arthropoda</taxon>
        <taxon>Hexapoda</taxon>
        <taxon>Insecta</taxon>
        <taxon>Pterygota</taxon>
        <taxon>Neoptera</taxon>
        <taxon>Endopterygota</taxon>
        <taxon>Diptera</taxon>
        <taxon>Brachycera</taxon>
        <taxon>Muscomorpha</taxon>
        <taxon>Ephydroidea</taxon>
        <taxon>Drosophilidae</taxon>
        <taxon>Drosophila</taxon>
        <taxon>Sophophora</taxon>
    </lineage>
</organism>
<dbReference type="InterPro" id="IPR036770">
    <property type="entry name" value="Ankyrin_rpt-contain_sf"/>
</dbReference>
<dbReference type="AlphaFoldDB" id="A0AB39Z8L0"/>
<dbReference type="InterPro" id="IPR011709">
    <property type="entry name" value="DEAD-box_helicase_OB_fold"/>
</dbReference>
<keyword evidence="5" id="KW-1185">Reference proteome</keyword>
<dbReference type="Gene3D" id="3.40.50.300">
    <property type="entry name" value="P-loop containing nucleotide triphosphate hydrolases"/>
    <property type="match status" value="2"/>
</dbReference>
<name>A0AB39Z8L0_DROSZ</name>
<dbReference type="InterPro" id="IPR027417">
    <property type="entry name" value="P-loop_NTPase"/>
</dbReference>
<dbReference type="Pfam" id="PF00023">
    <property type="entry name" value="Ank"/>
    <property type="match status" value="1"/>
</dbReference>
<feature type="domain" description="Helicase-associated" evidence="4">
    <location>
        <begin position="681"/>
        <end position="785"/>
    </location>
</feature>
<keyword evidence="2" id="KW-0067">ATP-binding</keyword>
<proteinExistence type="predicted"/>
<dbReference type="InterPro" id="IPR048333">
    <property type="entry name" value="HA2_WH"/>
</dbReference>
<dbReference type="SUPFAM" id="SSF48403">
    <property type="entry name" value="Ankyrin repeat"/>
    <property type="match status" value="1"/>
</dbReference>
<keyword evidence="3" id="KW-0040">ANK repeat</keyword>
<dbReference type="SUPFAM" id="SSF52540">
    <property type="entry name" value="P-loop containing nucleoside triphosphate hydrolases"/>
    <property type="match status" value="2"/>
</dbReference>
<dbReference type="Gene3D" id="1.20.120.1080">
    <property type="match status" value="1"/>
</dbReference>
<evidence type="ECO:0000256" key="3">
    <source>
        <dbReference type="PROSITE-ProRule" id="PRU00023"/>
    </source>
</evidence>
<dbReference type="Pfam" id="PF07717">
    <property type="entry name" value="OB_NTP_bind"/>
    <property type="match status" value="1"/>
</dbReference>
<protein>
    <submittedName>
        <fullName evidence="6">Benign gonial cell neoplasm protein</fullName>
    </submittedName>
</protein>
<dbReference type="InterPro" id="IPR002110">
    <property type="entry name" value="Ankyrin_rpt"/>
</dbReference>
<dbReference type="PROSITE" id="PS50088">
    <property type="entry name" value="ANK_REPEAT"/>
    <property type="match status" value="1"/>
</dbReference>
<dbReference type="Pfam" id="PF21010">
    <property type="entry name" value="HA2_C"/>
    <property type="match status" value="1"/>
</dbReference>
<reference evidence="6" key="1">
    <citation type="submission" date="2025-08" db="UniProtKB">
        <authorList>
            <consortium name="RefSeq"/>
        </authorList>
    </citation>
    <scope>IDENTIFICATION</scope>
</reference>
<dbReference type="GO" id="GO:0003723">
    <property type="term" value="F:RNA binding"/>
    <property type="evidence" value="ECO:0007669"/>
    <property type="project" value="TreeGrafter"/>
</dbReference>
<dbReference type="SMART" id="SM00248">
    <property type="entry name" value="ANK"/>
    <property type="match status" value="2"/>
</dbReference>
<gene>
    <name evidence="6" type="primary">bgcn</name>
</gene>
<keyword evidence="1" id="KW-0547">Nucleotide-binding</keyword>
<dbReference type="PROSITE" id="PS50297">
    <property type="entry name" value="ANK_REP_REGION"/>
    <property type="match status" value="1"/>
</dbReference>
<evidence type="ECO:0000313" key="5">
    <source>
        <dbReference type="Proteomes" id="UP001652628"/>
    </source>
</evidence>
<dbReference type="Proteomes" id="UP001652628">
    <property type="component" value="Chromosome 2R"/>
</dbReference>
<dbReference type="GO" id="GO:0005524">
    <property type="term" value="F:ATP binding"/>
    <property type="evidence" value="ECO:0007669"/>
    <property type="project" value="UniProtKB-KW"/>
</dbReference>
<dbReference type="SMART" id="SM00847">
    <property type="entry name" value="HA2"/>
    <property type="match status" value="1"/>
</dbReference>
<evidence type="ECO:0000313" key="6">
    <source>
        <dbReference type="RefSeq" id="XP_016930074.3"/>
    </source>
</evidence>
<feature type="repeat" description="ANK" evidence="3">
    <location>
        <begin position="407"/>
        <end position="439"/>
    </location>
</feature>
<evidence type="ECO:0000259" key="4">
    <source>
        <dbReference type="SMART" id="SM00847"/>
    </source>
</evidence>
<sequence>MNKIIQDKFIPQQLLYFIAGRRCCQQFPCTFRSSEHEAFANRARSLGLRSQIVQSNGNSCVKIYKQACRHYLEEPKKLIMSPTATLDMFTLLGRKSFMGKDDLELSADMVSRKASASDLTSLHVPLAAIRPPNPRLWTEAQRNFLTTFPGHRLRAEIMWPLYANRVIILNADLSWDKTVFLPLLILDDCQIKKSNARIICIERLAIVATYNSQRMANFFGEQLGETVGIQLPSFSAVSCNTYIIFSTAQYFLRSLPKQRFRNISHLVVNDVHLHDPYTDLLLTEIRLALNSHPNLRIILLSQMDSTRMFTGFFGEGSEINMMMQPETGPRISYLNDLHSCIALAGIHKGPDIYKEIPETSGAESQRNEQMDQCLHAYGELGTDAAIRPFLYAVNYDLVPVNYRHSLNGKTAVHLASELNKPSHLRLLLFMGADPYIVDLYQQNAISLAAMNGNHECIDVLNNYSLHGYVVKSAKPDFVDYDLIIDIVYLLRTKPEYPPGNILIILPTYYHIVKLNYMILSHCLTGNLQECSIFLLHENMRKEYIDALVNARDDTVKIVLTTDIIESLSLNVSFKYEIDTACQLTNIYDSISCSGEDRYEWVAKDCLLRRESLLDLEGGDAQCFRLINKEAYEELGEISQPRLQTMQLDKICLTVKLLAPNMIISEYMGFTISPPPLVNVHHAVQFLKKIDVLDEAEDVTWLGCRLADIPVPCQLGRMLIFGILLRCLDPMLTIVSSMLTADPLGIPFTEDVDHLWDRFTIYIQNRIKNERARLADNQFSDHFIFLRLFQDWQHRLHNKIPPMYLTDEYNFVLNGLMEQISCIRSEIVSSLRSTNLIHSRGKLSMPILNQMSGNWHMVKAALTAGMYPNICAVDVGKNCLKSANSGNVHLHPNTVLRDFLEPLEVSTLNFRTPWIVCNKQKNDIIYATMVVPLTVALFCGPPRMRLSQICDSQLTASDRNVHMFIDEWIWMVMTKPSAEMIMKTRQYFIRMYNQVLRHCTDQEMWRRDASVGCHYAVLTETLSKILESEESSAGFAKPPPISFLPSTQLPALYLLSVNANFSWARELEENLELQEKPQPFNSHFIERQFFLLYSEGECEEFQKNSSPAFIESVLGKFARPIESPNRHIFVILYRKDPDVMLSISRAKTINGSFTLKEYYRNFIPVFEILEACVSLNVNVPVFDGRLMSCLIDKRVGNLIMDLFAFRHHWIHKR</sequence>
<accession>A0AB39Z8L0</accession>
<dbReference type="PANTHER" id="PTHR18934">
    <property type="entry name" value="ATP-DEPENDENT RNA HELICASE"/>
    <property type="match status" value="1"/>
</dbReference>
<dbReference type="RefSeq" id="XP_016930074.3">
    <property type="nucleotide sequence ID" value="XM_017074585.4"/>
</dbReference>
<dbReference type="GeneID" id="108009878"/>
<dbReference type="Pfam" id="PF04408">
    <property type="entry name" value="WHD_HA2"/>
    <property type="match status" value="1"/>
</dbReference>
<dbReference type="InterPro" id="IPR007502">
    <property type="entry name" value="Helicase-assoc_dom"/>
</dbReference>
<evidence type="ECO:0000256" key="2">
    <source>
        <dbReference type="ARBA" id="ARBA00022840"/>
    </source>
</evidence>
<dbReference type="PANTHER" id="PTHR18934:SF213">
    <property type="entry name" value="3'-5' RNA HELICASE YTHDC2"/>
    <property type="match status" value="1"/>
</dbReference>
<evidence type="ECO:0000256" key="1">
    <source>
        <dbReference type="ARBA" id="ARBA00022741"/>
    </source>
</evidence>
<dbReference type="Gene3D" id="1.25.40.20">
    <property type="entry name" value="Ankyrin repeat-containing domain"/>
    <property type="match status" value="1"/>
</dbReference>